<dbReference type="RefSeq" id="WP_146531414.1">
    <property type="nucleotide sequence ID" value="NZ_SJPV01000024.1"/>
</dbReference>
<evidence type="ECO:0000313" key="2">
    <source>
        <dbReference type="EMBL" id="TWU29055.1"/>
    </source>
</evidence>
<keyword evidence="1" id="KW-1133">Transmembrane helix</keyword>
<feature type="transmembrane region" description="Helical" evidence="1">
    <location>
        <begin position="189"/>
        <end position="207"/>
    </location>
</feature>
<organism evidence="2 3">
    <name type="scientific">Novipirellula artificiosorum</name>
    <dbReference type="NCBI Taxonomy" id="2528016"/>
    <lineage>
        <taxon>Bacteria</taxon>
        <taxon>Pseudomonadati</taxon>
        <taxon>Planctomycetota</taxon>
        <taxon>Planctomycetia</taxon>
        <taxon>Pirellulales</taxon>
        <taxon>Pirellulaceae</taxon>
        <taxon>Novipirellula</taxon>
    </lineage>
</organism>
<evidence type="ECO:0000256" key="1">
    <source>
        <dbReference type="SAM" id="Phobius"/>
    </source>
</evidence>
<feature type="transmembrane region" description="Helical" evidence="1">
    <location>
        <begin position="50"/>
        <end position="74"/>
    </location>
</feature>
<proteinExistence type="predicted"/>
<sequence>MVTTLLYDLPLEALCALVAIVFVGVYWIGTVALRPIFRSLVRSNGRDNEIVGSVVSSFGVLYGLLMSLITVAAYQNMNDVKSKVEAEADSMLALYRYVGEYPSPQSEEIRSDLRDYCQRIINEEWPLLRKGQHPRGAHVYMNPIIMQLISRDDHTERGKFIRDLSIEHYEEMANLGLERRNAAETAIPAVMWYVVFVGTLINFALMWSFDMRFLTQLFLGGLVAFFLGALILLIAVLERPYRSREFGISPNAFELTYNIMLEEATEPIPVTSTLTGGSLDDGEV</sequence>
<accession>A0A5C6CYR4</accession>
<dbReference type="EMBL" id="SJPV01000024">
    <property type="protein sequence ID" value="TWU29055.1"/>
    <property type="molecule type" value="Genomic_DNA"/>
</dbReference>
<protein>
    <recommendedName>
        <fullName evidence="4">DUF4239 domain-containing protein</fullName>
    </recommendedName>
</protein>
<evidence type="ECO:0008006" key="4">
    <source>
        <dbReference type="Google" id="ProtNLM"/>
    </source>
</evidence>
<keyword evidence="1" id="KW-0472">Membrane</keyword>
<keyword evidence="3" id="KW-1185">Reference proteome</keyword>
<dbReference type="AlphaFoldDB" id="A0A5C6CYR4"/>
<dbReference type="Pfam" id="PF14023">
    <property type="entry name" value="Bestrophin-like"/>
    <property type="match status" value="1"/>
</dbReference>
<evidence type="ECO:0000313" key="3">
    <source>
        <dbReference type="Proteomes" id="UP000319143"/>
    </source>
</evidence>
<dbReference type="OrthoDB" id="9776669at2"/>
<dbReference type="InterPro" id="IPR025333">
    <property type="entry name" value="DUF4239"/>
</dbReference>
<name>A0A5C6CYR4_9BACT</name>
<feature type="transmembrane region" description="Helical" evidence="1">
    <location>
        <begin position="213"/>
        <end position="237"/>
    </location>
</feature>
<keyword evidence="1" id="KW-0812">Transmembrane</keyword>
<comment type="caution">
    <text evidence="2">The sequence shown here is derived from an EMBL/GenBank/DDBJ whole genome shotgun (WGS) entry which is preliminary data.</text>
</comment>
<feature type="transmembrane region" description="Helical" evidence="1">
    <location>
        <begin position="9"/>
        <end position="30"/>
    </location>
</feature>
<dbReference type="Proteomes" id="UP000319143">
    <property type="component" value="Unassembled WGS sequence"/>
</dbReference>
<gene>
    <name evidence="2" type="ORF">Poly41_67540</name>
</gene>
<reference evidence="2 3" key="1">
    <citation type="submission" date="2019-02" db="EMBL/GenBank/DDBJ databases">
        <title>Deep-cultivation of Planctomycetes and their phenomic and genomic characterization uncovers novel biology.</title>
        <authorList>
            <person name="Wiegand S."/>
            <person name="Jogler M."/>
            <person name="Boedeker C."/>
            <person name="Pinto D."/>
            <person name="Vollmers J."/>
            <person name="Rivas-Marin E."/>
            <person name="Kohn T."/>
            <person name="Peeters S.H."/>
            <person name="Heuer A."/>
            <person name="Rast P."/>
            <person name="Oberbeckmann S."/>
            <person name="Bunk B."/>
            <person name="Jeske O."/>
            <person name="Meyerdierks A."/>
            <person name="Storesund J.E."/>
            <person name="Kallscheuer N."/>
            <person name="Luecker S."/>
            <person name="Lage O.M."/>
            <person name="Pohl T."/>
            <person name="Merkel B.J."/>
            <person name="Hornburger P."/>
            <person name="Mueller R.-W."/>
            <person name="Bruemmer F."/>
            <person name="Labrenz M."/>
            <person name="Spormann A.M."/>
            <person name="Op Den Camp H."/>
            <person name="Overmann J."/>
            <person name="Amann R."/>
            <person name="Jetten M.S.M."/>
            <person name="Mascher T."/>
            <person name="Medema M.H."/>
            <person name="Devos D.P."/>
            <person name="Kaster A.-K."/>
            <person name="Ovreas L."/>
            <person name="Rohde M."/>
            <person name="Galperin M.Y."/>
            <person name="Jogler C."/>
        </authorList>
    </citation>
    <scope>NUCLEOTIDE SEQUENCE [LARGE SCALE GENOMIC DNA]</scope>
    <source>
        <strain evidence="2 3">Poly41</strain>
    </source>
</reference>